<evidence type="ECO:0008006" key="5">
    <source>
        <dbReference type="Google" id="ProtNLM"/>
    </source>
</evidence>
<sequence>MKAIVRTVLVSCAFAAPALTFAQSAQAPLTRAEVRADLIRLEQAGYTPGRGNDATYPVEIQAAEAKVQAQDAAALKAASAGMKPQAQGHLQAAAPSAAGQSGMDDLRSSFYSGA</sequence>
<comment type="caution">
    <text evidence="3">The sequence shown here is derived from an EMBL/GenBank/DDBJ whole genome shotgun (WGS) entry which is preliminary data.</text>
</comment>
<protein>
    <recommendedName>
        <fullName evidence="5">DUF4148 domain-containing protein</fullName>
    </recommendedName>
</protein>
<feature type="signal peptide" evidence="2">
    <location>
        <begin position="1"/>
        <end position="27"/>
    </location>
</feature>
<keyword evidence="4" id="KW-1185">Reference proteome</keyword>
<reference evidence="4" key="1">
    <citation type="submission" date="2018-06" db="EMBL/GenBank/DDBJ databases">
        <authorList>
            <person name="Feng T."/>
            <person name="Jeon C.O."/>
        </authorList>
    </citation>
    <scope>NUCLEOTIDE SEQUENCE [LARGE SCALE GENOMIC DNA]</scope>
    <source>
        <strain evidence="4">S23</strain>
    </source>
</reference>
<organism evidence="3 4">
    <name type="scientific">Cupriavidus lacunae</name>
    <dbReference type="NCBI Taxonomy" id="2666307"/>
    <lineage>
        <taxon>Bacteria</taxon>
        <taxon>Pseudomonadati</taxon>
        <taxon>Pseudomonadota</taxon>
        <taxon>Betaproteobacteria</taxon>
        <taxon>Burkholderiales</taxon>
        <taxon>Burkholderiaceae</taxon>
        <taxon>Cupriavidus</taxon>
    </lineage>
</organism>
<dbReference type="RefSeq" id="WP_115213834.1">
    <property type="nucleotide sequence ID" value="NZ_QKWJ01000034.1"/>
</dbReference>
<feature type="chain" id="PRO_5016589267" description="DUF4148 domain-containing protein" evidence="2">
    <location>
        <begin position="28"/>
        <end position="114"/>
    </location>
</feature>
<feature type="region of interest" description="Disordered" evidence="1">
    <location>
        <begin position="85"/>
        <end position="114"/>
    </location>
</feature>
<name>A0A370NQN5_9BURK</name>
<evidence type="ECO:0000313" key="3">
    <source>
        <dbReference type="EMBL" id="RDK07833.1"/>
    </source>
</evidence>
<dbReference type="AlphaFoldDB" id="A0A370NQN5"/>
<evidence type="ECO:0000256" key="2">
    <source>
        <dbReference type="SAM" id="SignalP"/>
    </source>
</evidence>
<keyword evidence="2" id="KW-0732">Signal</keyword>
<gene>
    <name evidence="3" type="ORF">DN412_23795</name>
</gene>
<evidence type="ECO:0000313" key="4">
    <source>
        <dbReference type="Proteomes" id="UP000255165"/>
    </source>
</evidence>
<dbReference type="EMBL" id="QKWJ01000034">
    <property type="protein sequence ID" value="RDK07833.1"/>
    <property type="molecule type" value="Genomic_DNA"/>
</dbReference>
<dbReference type="Pfam" id="PF13663">
    <property type="entry name" value="DUF4148"/>
    <property type="match status" value="1"/>
</dbReference>
<dbReference type="InterPro" id="IPR025421">
    <property type="entry name" value="DUF4148"/>
</dbReference>
<proteinExistence type="predicted"/>
<dbReference type="Proteomes" id="UP000255165">
    <property type="component" value="Unassembled WGS sequence"/>
</dbReference>
<feature type="compositionally biased region" description="Low complexity" evidence="1">
    <location>
        <begin position="85"/>
        <end position="102"/>
    </location>
</feature>
<evidence type="ECO:0000256" key="1">
    <source>
        <dbReference type="SAM" id="MobiDB-lite"/>
    </source>
</evidence>
<accession>A0A370NQN5</accession>